<dbReference type="InterPro" id="IPR000477">
    <property type="entry name" value="RT_dom"/>
</dbReference>
<dbReference type="CDD" id="cd09076">
    <property type="entry name" value="L1-EN"/>
    <property type="match status" value="1"/>
</dbReference>
<dbReference type="PANTHER" id="PTHR31635:SF196">
    <property type="entry name" value="REVERSE TRANSCRIPTASE DOMAIN-CONTAINING PROTEIN-RELATED"/>
    <property type="match status" value="1"/>
</dbReference>
<organism evidence="2 3">
    <name type="scientific">Leptobrachium leishanense</name>
    <name type="common">Leishan spiny toad</name>
    <dbReference type="NCBI Taxonomy" id="445787"/>
    <lineage>
        <taxon>Eukaryota</taxon>
        <taxon>Metazoa</taxon>
        <taxon>Chordata</taxon>
        <taxon>Craniata</taxon>
        <taxon>Vertebrata</taxon>
        <taxon>Euteleostomi</taxon>
        <taxon>Amphibia</taxon>
        <taxon>Batrachia</taxon>
        <taxon>Anura</taxon>
        <taxon>Pelobatoidea</taxon>
        <taxon>Megophryidae</taxon>
        <taxon>Leptobrachium</taxon>
    </lineage>
</organism>
<dbReference type="Proteomes" id="UP000694569">
    <property type="component" value="Unplaced"/>
</dbReference>
<dbReference type="Gene3D" id="3.60.10.10">
    <property type="entry name" value="Endonuclease/exonuclease/phosphatase"/>
    <property type="match status" value="1"/>
</dbReference>
<dbReference type="SUPFAM" id="SSF56219">
    <property type="entry name" value="DNase I-like"/>
    <property type="match status" value="1"/>
</dbReference>
<feature type="domain" description="Reverse transcriptase" evidence="1">
    <location>
        <begin position="512"/>
        <end position="786"/>
    </location>
</feature>
<protein>
    <recommendedName>
        <fullName evidence="1">Reverse transcriptase domain-containing protein</fullName>
    </recommendedName>
</protein>
<dbReference type="AlphaFoldDB" id="A0A8C5PIJ7"/>
<reference evidence="2" key="1">
    <citation type="submission" date="2025-08" db="UniProtKB">
        <authorList>
            <consortium name="Ensembl"/>
        </authorList>
    </citation>
    <scope>IDENTIFICATION</scope>
</reference>
<dbReference type="InterPro" id="IPR043502">
    <property type="entry name" value="DNA/RNA_pol_sf"/>
</dbReference>
<dbReference type="CDD" id="cd01650">
    <property type="entry name" value="RT_nLTR_like"/>
    <property type="match status" value="1"/>
</dbReference>
<dbReference type="PROSITE" id="PS50878">
    <property type="entry name" value="RT_POL"/>
    <property type="match status" value="1"/>
</dbReference>
<dbReference type="InterPro" id="IPR036691">
    <property type="entry name" value="Endo/exonu/phosph_ase_sf"/>
</dbReference>
<dbReference type="PANTHER" id="PTHR31635">
    <property type="entry name" value="REVERSE TRANSCRIPTASE DOMAIN-CONTAINING PROTEIN-RELATED"/>
    <property type="match status" value="1"/>
</dbReference>
<dbReference type="GO" id="GO:0003824">
    <property type="term" value="F:catalytic activity"/>
    <property type="evidence" value="ECO:0007669"/>
    <property type="project" value="InterPro"/>
</dbReference>
<name>A0A8C5PIJ7_9ANUR</name>
<dbReference type="SUPFAM" id="SSF56672">
    <property type="entry name" value="DNA/RNA polymerases"/>
    <property type="match status" value="1"/>
</dbReference>
<dbReference type="OrthoDB" id="411871at2759"/>
<accession>A0A8C5PIJ7</accession>
<evidence type="ECO:0000313" key="3">
    <source>
        <dbReference type="Proteomes" id="UP000694569"/>
    </source>
</evidence>
<evidence type="ECO:0000259" key="1">
    <source>
        <dbReference type="PROSITE" id="PS50878"/>
    </source>
</evidence>
<dbReference type="Ensembl" id="ENSLLET00000024155.1">
    <property type="protein sequence ID" value="ENSLLEP00000023277.1"/>
    <property type="gene ID" value="ENSLLEG00000014781.1"/>
</dbReference>
<proteinExistence type="predicted"/>
<dbReference type="GeneTree" id="ENSGT00940000165023"/>
<dbReference type="Pfam" id="PF03372">
    <property type="entry name" value="Exo_endo_phos"/>
    <property type="match status" value="1"/>
</dbReference>
<sequence>MSAHVKNMYTPGALKLLSYNVRGLNTPQKRTKILRELRAQRTMVAFLQETHFRGDSSSTLQDRYFPTGYFSSYTGGKSRGVAIILARDVPFKELGVQRDQNGRFLFLKGEIGGALYTFASIYLPNKGQYRSLSTILLKLSAFQEGTLVLAGDFNVALDPRCDTSTGTASLPPNIAGKMRRILDSYQLIDVWRALHGAEREYSYFSAVHSRYSRIDYIFIPQHSFDAVCTSDIHVKTWSDHSPVSVDIISPLHVPRERTWRLNLQLLTDLEVLESTRQVLTDYFRENLTEDISVTTVWEAHKTVVRGLLISKGTAAKKLRKTQLTELFNEVRRLEALHADSGAPSQYQHLLQARSSLTNHLSADLQFMALKTNSFFALNENKPGRLLAQILKTRRTRSYIPRIQLAPGTVTTNPDLIAKSFQTYFSSLYSIQDTHYSDLELDDIKAYLADKALPSLAPAEAIALGSPIQMVELVEAIKRAKPRKCPGPDGLPTEYYKLLQAELLPHMLASFNTILEDKKFHTSSLTAVISLIPKPDKDPLHPSSYRPISLLNSDVKLLARILATRLQHYLPRLVDPDQVGFIPGREAKDATTRVINAVLLAKRNRSPFLLLSTDAEKAFDRVLWPYLMQVLQKFGLGKGFLSWISALYTAPTARVRVNGALTQSFPISNGTRQGCPLSPLLFALSLEPLLASIRTNEGIEGLQGKAHCHKVAAYADDLMFLLTNPVKSLPVVVRELHKFGTLAGLAINEEKSEILNISATRPEQLTLKSQFTFRWCTDKLKYLGIWLCADVPRITKLNYDSLLMAIQKDLSLWSPKYISWFGRVGVLKMNALPRILYLLQTIPLNLPAHFIHAFRKSFVEFIWAGSRPRLQFAVMCRPKSQGGLALPDIRLYYYASQLTRILDWMSPTSTKRWLDLETKLASIPLWAMPWLIPGHLPPSYKTTPTLAGTVSIWHRLRIRYSLASFPSPLLPLSHNPGLAGGVRSQLKDRFTTHPGLLAMHVLADGQFKQIPPSDEGVSLTLLDSFNYQQIKHFLKSLPNGTSLTRPLTAFETYCALGLALSRSLSTLYRQLQSSNTDLPTYVGKWDTLLDTVIPETHWSKALDLLHRSTPITKLKETSYKILTMWYSTPVWLANVSRIYTTTCWRCNREMGTYLHIWWSCSLLVPFWKAAQTLILRTTDVDLAMKPEIFLLGQLAMPVKHLKKSVLLKILLAARFLIPVHWNSSTTPTARALVDRIELIRSHEMTSVAPEQWAEVHNTTWFHWDTFISSIEFRQWLEQT</sequence>
<dbReference type="InterPro" id="IPR005135">
    <property type="entry name" value="Endo/exonuclease/phosphatase"/>
</dbReference>
<dbReference type="Pfam" id="PF00078">
    <property type="entry name" value="RVT_1"/>
    <property type="match status" value="1"/>
</dbReference>
<keyword evidence="3" id="KW-1185">Reference proteome</keyword>
<reference evidence="2" key="2">
    <citation type="submission" date="2025-09" db="UniProtKB">
        <authorList>
            <consortium name="Ensembl"/>
        </authorList>
    </citation>
    <scope>IDENTIFICATION</scope>
</reference>
<evidence type="ECO:0000313" key="2">
    <source>
        <dbReference type="Ensembl" id="ENSLLEP00000023277.1"/>
    </source>
</evidence>